<feature type="transmembrane region" description="Helical" evidence="2">
    <location>
        <begin position="1732"/>
        <end position="1755"/>
    </location>
</feature>
<feature type="region of interest" description="Disordered" evidence="1">
    <location>
        <begin position="1179"/>
        <end position="1208"/>
    </location>
</feature>
<feature type="region of interest" description="Disordered" evidence="1">
    <location>
        <begin position="1066"/>
        <end position="1087"/>
    </location>
</feature>
<keyword evidence="2" id="KW-0472">Membrane</keyword>
<accession>A0AAU9TQ52</accession>
<dbReference type="Proteomes" id="UP001153954">
    <property type="component" value="Unassembled WGS sequence"/>
</dbReference>
<keyword evidence="2" id="KW-1133">Transmembrane helix</keyword>
<keyword evidence="2" id="KW-0812">Transmembrane</keyword>
<evidence type="ECO:0000313" key="4">
    <source>
        <dbReference type="Proteomes" id="UP001153954"/>
    </source>
</evidence>
<gene>
    <name evidence="3" type="ORF">EEDITHA_LOCUS3907</name>
</gene>
<keyword evidence="4" id="KW-1185">Reference proteome</keyword>
<proteinExistence type="predicted"/>
<sequence length="1757" mass="199326">MLINRIAKEEDDGTIKEKEVLKVDDNLEKYHTADELFEIMAKNHPHNLDVLDSKTLKSRDLVILYENMDLGTKLISNSDEVNNKAPNQYVETVIYKDDLESEDSELDEIYSNEDLHNVFTINNERIDLLCNMPSFENTLCHKFGNVHMKTSDFSNEYKNHFLFKDPYIKEQLQSFHAMTDSKQSDSAVLPTSLLDYICCKRLDDNYNFYMDNIISYVQNTIEQLKRISNGDYLTDRVKEKWRKDESLFNNKNDNDKSIALSRTYNIPLPIVGKISDLKNTWDEIIHSEMDVRCLTKLLEKKIIVEVPKILCGSFGFLGRHPKDNLTLSCKVKNLISDKVKEEQNSDVFLKLQKPETALIIHNTNSIIVLKTLSSSISKTESFENNMSALDFNEVHNKEGKVKIVELDDNENNHQNREKDTSYNNKNVIEEINQEDSSNNYDIHETKTSFTLIPSDELGYAIRNLNIQSAVLEESEVCSTKKKKSPTRVRIKSPYENKSYILDEKKRKRLLEIREKREKKKLTMNENCKITKHKYIKGAVMAQSSNSVTKLSITNKSFYNSIYGQSNNANKIFRNVIIEQKQDIIPGIDIQEYEEESKKESSIVSPGKNSLKYINRSYYLDEADTEITYLQTKPNSNQDDISEILTPSTSIMLSEASGNFTSLKNLNNSSTTDFSCTDTSSLQQNILLEDTIENTNTQNKYQITIQNPETIVPSNTPKHENSSRNEGYKKVMASVECRKSIDKIYNLMNQISVSPITLDNKVHKTGNINNSLEKTVTGLTNENIIHQASDSETSVKFRITSSNPSSFGFEKGNSLVEAPRKSVNKKTETSTAVIPKVIISSKFQSEGKNIYKTKKENKKVDSKVADNPLKAISQLLHEFDNVQKTRHKNGKDTKLLKKTDNITVESNSFKPLANKNVPRDMKNTKYNEKSNTRFFKPLSPTKALKFSQETAREVKTVHKKKLTDIIDEVKELRGEAVRGPSKRSSRIDNLAQPKKSYVQTHHEDLQNRHSKNVTPRLQKLSCLPIPEKNTRINFKNRQKGGTEIASVVTKQPCKVGPSLEKTVKFKRSANSSPVEKEKPLPTNKLLNNIEDDPESLKEKMVAVENYLNSHFGGISLTSKVGDRNQNVSRVPLIPTDIDIASMTSSPLAEESTSLGNKLHIMINSKITTNALTLTSLSKCKSDTQKDNGVESTEHLTRGDTTPSTSDHPVDIFGDKNIITAVACVSKENNNVEKEHNTNVVRHEVQEHKSCNEVLKLENALYRQMSTGTFQKRLRMKNFTLTPKQSIQHMFVLQSGDTKSLIVKSTLSQKLDFSKADEIPKLNILPAMSRNAVNFNLPLQIATVGYVFPTYPALNSCNNKKNILDSKNIDNNHHLITSKINKWDDKTVQCYKGKNEWQSLKQNTDTKGTDMFDMDTVCSKELPNVSHLTIEKQLKAPSNQKIIISEKLHDVYKTKNEITKKCENKITKSSDNISTSTSLDILVGLLNEIKKITTCQSNLIPSVNEADTIFENNELKVILNNSAVQDNSANPSVKCSVSISSLDNQAHMNSSNFSLHLQASIEDCIDKFKLTKDNKTSDKINYIQSLFSDKEINVHISPNGFVNKCTDVPSRFFPTTVNRSTNVIRSLISLVKNNSNEPYSDHINVLYSNSNSIFKNVSIIPSINKTKSCAFLKPENKKVQENVIKRYSLKNDMNTTGVKIKPLCDAILIKSISKANNFNTLQEFDPLIKMKRDILVTVYSILVFTVFAALTIPEIIFPV</sequence>
<feature type="compositionally biased region" description="Basic and acidic residues" evidence="1">
    <location>
        <begin position="1179"/>
        <end position="1196"/>
    </location>
</feature>
<comment type="caution">
    <text evidence="3">The sequence shown here is derived from an EMBL/GenBank/DDBJ whole genome shotgun (WGS) entry which is preliminary data.</text>
</comment>
<evidence type="ECO:0000256" key="2">
    <source>
        <dbReference type="SAM" id="Phobius"/>
    </source>
</evidence>
<organism evidence="3 4">
    <name type="scientific">Euphydryas editha</name>
    <name type="common">Edith's checkerspot</name>
    <dbReference type="NCBI Taxonomy" id="104508"/>
    <lineage>
        <taxon>Eukaryota</taxon>
        <taxon>Metazoa</taxon>
        <taxon>Ecdysozoa</taxon>
        <taxon>Arthropoda</taxon>
        <taxon>Hexapoda</taxon>
        <taxon>Insecta</taxon>
        <taxon>Pterygota</taxon>
        <taxon>Neoptera</taxon>
        <taxon>Endopterygota</taxon>
        <taxon>Lepidoptera</taxon>
        <taxon>Glossata</taxon>
        <taxon>Ditrysia</taxon>
        <taxon>Papilionoidea</taxon>
        <taxon>Nymphalidae</taxon>
        <taxon>Nymphalinae</taxon>
        <taxon>Euphydryas</taxon>
    </lineage>
</organism>
<evidence type="ECO:0000256" key="1">
    <source>
        <dbReference type="SAM" id="MobiDB-lite"/>
    </source>
</evidence>
<reference evidence="3" key="1">
    <citation type="submission" date="2022-03" db="EMBL/GenBank/DDBJ databases">
        <authorList>
            <person name="Tunstrom K."/>
        </authorList>
    </citation>
    <scope>NUCLEOTIDE SEQUENCE</scope>
</reference>
<protein>
    <submittedName>
        <fullName evidence="3">Uncharacterized protein</fullName>
    </submittedName>
</protein>
<name>A0AAU9TQ52_EUPED</name>
<evidence type="ECO:0000313" key="3">
    <source>
        <dbReference type="EMBL" id="CAH2087667.1"/>
    </source>
</evidence>
<dbReference type="EMBL" id="CAKOGL010000006">
    <property type="protein sequence ID" value="CAH2087667.1"/>
    <property type="molecule type" value="Genomic_DNA"/>
</dbReference>